<name>A0A2C9UM59_MANES</name>
<reference evidence="1" key="1">
    <citation type="submission" date="2016-02" db="EMBL/GenBank/DDBJ databases">
        <title>WGS assembly of Manihot esculenta.</title>
        <authorList>
            <person name="Bredeson J.V."/>
            <person name="Prochnik S.E."/>
            <person name="Lyons J.B."/>
            <person name="Schmutz J."/>
            <person name="Grimwood J."/>
            <person name="Vrebalov J."/>
            <person name="Bart R.S."/>
            <person name="Amuge T."/>
            <person name="Ferguson M.E."/>
            <person name="Green R."/>
            <person name="Putnam N."/>
            <person name="Stites J."/>
            <person name="Rounsley S."/>
            <person name="Rokhsar D.S."/>
        </authorList>
    </citation>
    <scope>NUCLEOTIDE SEQUENCE [LARGE SCALE GENOMIC DNA]</scope>
    <source>
        <tissue evidence="1">Leaf</tissue>
    </source>
</reference>
<dbReference type="EMBL" id="CM004400">
    <property type="protein sequence ID" value="OAY31253.1"/>
    <property type="molecule type" value="Genomic_DNA"/>
</dbReference>
<evidence type="ECO:0000313" key="1">
    <source>
        <dbReference type="EMBL" id="OAY31253.1"/>
    </source>
</evidence>
<proteinExistence type="predicted"/>
<protein>
    <submittedName>
        <fullName evidence="1">Uncharacterized protein</fullName>
    </submittedName>
</protein>
<gene>
    <name evidence="1" type="ORF">MANES_14G096900</name>
</gene>
<organism evidence="1">
    <name type="scientific">Manihot esculenta</name>
    <name type="common">Cassava</name>
    <name type="synonym">Jatropha manihot</name>
    <dbReference type="NCBI Taxonomy" id="3983"/>
    <lineage>
        <taxon>Eukaryota</taxon>
        <taxon>Viridiplantae</taxon>
        <taxon>Streptophyta</taxon>
        <taxon>Embryophyta</taxon>
        <taxon>Tracheophyta</taxon>
        <taxon>Spermatophyta</taxon>
        <taxon>Magnoliopsida</taxon>
        <taxon>eudicotyledons</taxon>
        <taxon>Gunneridae</taxon>
        <taxon>Pentapetalae</taxon>
        <taxon>rosids</taxon>
        <taxon>fabids</taxon>
        <taxon>Malpighiales</taxon>
        <taxon>Euphorbiaceae</taxon>
        <taxon>Crotonoideae</taxon>
        <taxon>Manihoteae</taxon>
        <taxon>Manihot</taxon>
    </lineage>
</organism>
<accession>A0A2C9UM59</accession>
<dbReference type="AlphaFoldDB" id="A0A2C9UM59"/>
<sequence length="63" mass="7176">MSCSAQRKQLEKPYGDKMVAASGVSLHQKLRLNQLKLTHRHSLLVTAFGTMCSTNERYRNGQR</sequence>